<evidence type="ECO:0000313" key="2">
    <source>
        <dbReference type="EMBL" id="NNM44399.1"/>
    </source>
</evidence>
<evidence type="ECO:0000313" key="3">
    <source>
        <dbReference type="Proteomes" id="UP000588586"/>
    </source>
</evidence>
<dbReference type="NCBIfam" id="TIGR03930">
    <property type="entry name" value="WXG100_ESAT6"/>
    <property type="match status" value="1"/>
</dbReference>
<dbReference type="Proteomes" id="UP000588586">
    <property type="component" value="Unassembled WGS sequence"/>
</dbReference>
<evidence type="ECO:0000256" key="1">
    <source>
        <dbReference type="RuleBase" id="RU362001"/>
    </source>
</evidence>
<name>A0A849HBI2_9MICO</name>
<dbReference type="EMBL" id="JABEPQ010000001">
    <property type="protein sequence ID" value="NNM44399.1"/>
    <property type="molecule type" value="Genomic_DNA"/>
</dbReference>
<accession>A0A849HBI2</accession>
<sequence length="98" mass="10577">MANMNVTYEEMHSASAKLKAGRTEIEGQLSKLKSMVDSLVSGGYVTDKSSKAFQTSYEEFNTGVNKTIEGLDGMGEYLTQAAKALSDTDDQLATALKK</sequence>
<dbReference type="AlphaFoldDB" id="A0A849HBI2"/>
<dbReference type="SUPFAM" id="SSF140453">
    <property type="entry name" value="EsxAB dimer-like"/>
    <property type="match status" value="1"/>
</dbReference>
<comment type="caution">
    <text evidence="2">The sequence shown here is derived from an EMBL/GenBank/DDBJ whole genome shotgun (WGS) entry which is preliminary data.</text>
</comment>
<keyword evidence="3" id="KW-1185">Reference proteome</keyword>
<proteinExistence type="inferred from homology"/>
<comment type="similarity">
    <text evidence="1">Belongs to the WXG100 family.</text>
</comment>
<organism evidence="2 3">
    <name type="scientific">Knoellia koreensis</name>
    <dbReference type="NCBI Taxonomy" id="2730921"/>
    <lineage>
        <taxon>Bacteria</taxon>
        <taxon>Bacillati</taxon>
        <taxon>Actinomycetota</taxon>
        <taxon>Actinomycetes</taxon>
        <taxon>Micrococcales</taxon>
        <taxon>Intrasporangiaceae</taxon>
        <taxon>Knoellia</taxon>
    </lineage>
</organism>
<gene>
    <name evidence="2" type="ORF">HJG52_00050</name>
</gene>
<dbReference type="InterPro" id="IPR036689">
    <property type="entry name" value="ESAT-6-like_sf"/>
</dbReference>
<dbReference type="RefSeq" id="WP_171241557.1">
    <property type="nucleotide sequence ID" value="NZ_JABEPQ010000001.1"/>
</dbReference>
<protein>
    <recommendedName>
        <fullName evidence="1">ESAT-6-like protein</fullName>
    </recommendedName>
</protein>
<dbReference type="Pfam" id="PF06013">
    <property type="entry name" value="WXG100"/>
    <property type="match status" value="1"/>
</dbReference>
<reference evidence="2 3" key="1">
    <citation type="submission" date="2020-04" db="EMBL/GenBank/DDBJ databases">
        <title>Knoellia sp. isolate from air conditioner.</title>
        <authorList>
            <person name="Chea S."/>
            <person name="Kim D.-U."/>
        </authorList>
    </citation>
    <scope>NUCLEOTIDE SEQUENCE [LARGE SCALE GENOMIC DNA]</scope>
    <source>
        <strain evidence="2 3">DB2414S</strain>
    </source>
</reference>
<dbReference type="Gene3D" id="1.10.287.1060">
    <property type="entry name" value="ESAT-6-like"/>
    <property type="match status" value="1"/>
</dbReference>
<dbReference type="InterPro" id="IPR010310">
    <property type="entry name" value="T7SS_ESAT-6-like"/>
</dbReference>